<dbReference type="Pfam" id="PF00646">
    <property type="entry name" value="F-box"/>
    <property type="match status" value="1"/>
</dbReference>
<dbReference type="PROSITE" id="PS50181">
    <property type="entry name" value="FBOX"/>
    <property type="match status" value="1"/>
</dbReference>
<dbReference type="InterPro" id="IPR013187">
    <property type="entry name" value="F-box-assoc_dom_typ3"/>
</dbReference>
<dbReference type="Pfam" id="PF08268">
    <property type="entry name" value="FBA_3"/>
    <property type="match status" value="1"/>
</dbReference>
<sequence>MYMYVRVALEICWGDKQEFVSAMQKIERDNLGQKPIPDDLLLDILVCLPAKSLMRFKIVCKSWHALIRDPRFAESHHAVSRTRRPDSSHVLLYVTTENAPALRRWMSIFPVQPRWGIFPVKLDDGILSNHLPVHMFDGASAYDENKWFHRAKFISATNIVNGLICLWVEKEYQFELLNLTTKEKVPLPRSELWLHSRNPCNPAHYLGFDPIKKQYKVLIRFGEGEYFIITFSGDKRMSWRKVDGLPQLGIYRRRENTCVDGAIYWHTYSHVCELPNCEGWEEKNVQYFEVGQEKFNVLPVHDHVGNEPVDSVFQTEVGGKFTLAFLNRSHSHGTTDQITLWRLINRRDQDWVRSRIELPSWLLVGRRYLSFSGSTNTGDMLVKISNLYACDTLIFCDLEEDKKHATLKLMSTDKFSDWIPTPMPTYAAFRHHVENILPLNLLNDMRKG</sequence>
<dbReference type="SMART" id="SM00256">
    <property type="entry name" value="FBOX"/>
    <property type="match status" value="1"/>
</dbReference>
<evidence type="ECO:0000313" key="2">
    <source>
        <dbReference type="EMBL" id="CAI9107278.1"/>
    </source>
</evidence>
<dbReference type="SUPFAM" id="SSF81383">
    <property type="entry name" value="F-box domain"/>
    <property type="match status" value="1"/>
</dbReference>
<dbReference type="EMBL" id="OX459122">
    <property type="protein sequence ID" value="CAI9107278.1"/>
    <property type="molecule type" value="Genomic_DNA"/>
</dbReference>
<gene>
    <name evidence="2" type="ORF">OLC1_LOCUS15631</name>
</gene>
<keyword evidence="3" id="KW-1185">Reference proteome</keyword>
<dbReference type="InterPro" id="IPR017451">
    <property type="entry name" value="F-box-assoc_interact_dom"/>
</dbReference>
<proteinExistence type="predicted"/>
<dbReference type="Gene3D" id="1.20.1280.50">
    <property type="match status" value="1"/>
</dbReference>
<name>A0AAV1DK34_OLDCO</name>
<dbReference type="PANTHER" id="PTHR31111">
    <property type="entry name" value="BNAA05G37150D PROTEIN-RELATED"/>
    <property type="match status" value="1"/>
</dbReference>
<protein>
    <submittedName>
        <fullName evidence="2">OLC1v1006597C1</fullName>
    </submittedName>
</protein>
<dbReference type="Proteomes" id="UP001161247">
    <property type="component" value="Chromosome 5"/>
</dbReference>
<evidence type="ECO:0000259" key="1">
    <source>
        <dbReference type="PROSITE" id="PS50181"/>
    </source>
</evidence>
<dbReference type="CDD" id="cd22157">
    <property type="entry name" value="F-box_AtFBW1-like"/>
    <property type="match status" value="1"/>
</dbReference>
<feature type="domain" description="F-box" evidence="1">
    <location>
        <begin position="30"/>
        <end position="76"/>
    </location>
</feature>
<dbReference type="AlphaFoldDB" id="A0AAV1DK34"/>
<dbReference type="InterPro" id="IPR036047">
    <property type="entry name" value="F-box-like_dom_sf"/>
</dbReference>
<organism evidence="2 3">
    <name type="scientific">Oldenlandia corymbosa var. corymbosa</name>
    <dbReference type="NCBI Taxonomy" id="529605"/>
    <lineage>
        <taxon>Eukaryota</taxon>
        <taxon>Viridiplantae</taxon>
        <taxon>Streptophyta</taxon>
        <taxon>Embryophyta</taxon>
        <taxon>Tracheophyta</taxon>
        <taxon>Spermatophyta</taxon>
        <taxon>Magnoliopsida</taxon>
        <taxon>eudicotyledons</taxon>
        <taxon>Gunneridae</taxon>
        <taxon>Pentapetalae</taxon>
        <taxon>asterids</taxon>
        <taxon>lamiids</taxon>
        <taxon>Gentianales</taxon>
        <taxon>Rubiaceae</taxon>
        <taxon>Rubioideae</taxon>
        <taxon>Spermacoceae</taxon>
        <taxon>Hedyotis-Oldenlandia complex</taxon>
        <taxon>Oldenlandia</taxon>
    </lineage>
</organism>
<evidence type="ECO:0000313" key="3">
    <source>
        <dbReference type="Proteomes" id="UP001161247"/>
    </source>
</evidence>
<accession>A0AAV1DK34</accession>
<dbReference type="InterPro" id="IPR001810">
    <property type="entry name" value="F-box_dom"/>
</dbReference>
<dbReference type="NCBIfam" id="TIGR01640">
    <property type="entry name" value="F_box_assoc_1"/>
    <property type="match status" value="1"/>
</dbReference>
<dbReference type="PANTHER" id="PTHR31111:SF138">
    <property type="entry name" value="F-BOX ASSOCIATED DOMAIN-CONTAINING PROTEIN"/>
    <property type="match status" value="1"/>
</dbReference>
<reference evidence="2" key="1">
    <citation type="submission" date="2023-03" db="EMBL/GenBank/DDBJ databases">
        <authorList>
            <person name="Julca I."/>
        </authorList>
    </citation>
    <scope>NUCLEOTIDE SEQUENCE</scope>
</reference>